<dbReference type="InterPro" id="IPR017970">
    <property type="entry name" value="Homeobox_CS"/>
</dbReference>
<keyword evidence="3" id="KW-0221">Differentiation</keyword>
<feature type="region of interest" description="Disordered" evidence="13">
    <location>
        <begin position="1"/>
        <end position="23"/>
    </location>
</feature>
<sequence>MDECPDVTKVAGPNDLPEAQSISFSKGPLPQIVPLLMAPPMLSAHFCQQPAIQYQPDQDPNLLHHYHHQHHYQHLINALLSRSKGSQKLHEEVAERPRSSNHVTGRLGDESSKEVTSSHRVPSPSCQLPPEELDSQALSGNQFNPKVWPRTTTNTCKYRNDAMSDEMRHTTGFPDYLPPPGKYAPSSPRLYSLGGQDDLSAKATDSLHFPKLRRIHKILSEDSESNAFLSSDAQRKDTLTNRDAIHYITNQYLLLPHAQIFDPFYKRDILRPGHFSEIISKNVDSKIFPANPSRSLELGLRVSDYYRKGDQERPLDCSTLSQNKKKSAVSFSMSRILGEDSDENSNQDDIANITDYFYNNSDNKRDVSANELIVLSKGRLLTEDESKRRRMRTNFSNHQMATLEAVFQGCHYPDLSARESLSESLRLSEARIQVWFQNRRAKYRKQEHTRKGPGRPSHNSRLRSCSGDPMTLEEIRVRENARIERKKKRMETRLGDLDLELHAVSSDLSTKF</sequence>
<evidence type="ECO:0000256" key="4">
    <source>
        <dbReference type="ARBA" id="ARBA00022902"/>
    </source>
</evidence>
<evidence type="ECO:0000256" key="13">
    <source>
        <dbReference type="SAM" id="MobiDB-lite"/>
    </source>
</evidence>
<dbReference type="PANTHER" id="PTHR46799">
    <property type="entry name" value="HOMEOBOX PROTEIN UNC-4 HOMOLOG"/>
    <property type="match status" value="1"/>
</dbReference>
<keyword evidence="15" id="KW-1185">Reference proteome</keyword>
<feature type="region of interest" description="Disordered" evidence="13">
    <location>
        <begin position="443"/>
        <end position="471"/>
    </location>
</feature>
<feature type="DNA-binding region" description="Homeobox" evidence="11">
    <location>
        <begin position="388"/>
        <end position="447"/>
    </location>
</feature>
<dbReference type="SMART" id="SM00389">
    <property type="entry name" value="HOX"/>
    <property type="match status" value="1"/>
</dbReference>
<keyword evidence="9 11" id="KW-0539">Nucleus</keyword>
<keyword evidence="7 11" id="KW-0371">Homeobox</keyword>
<evidence type="ECO:0000256" key="12">
    <source>
        <dbReference type="RuleBase" id="RU000682"/>
    </source>
</evidence>
<evidence type="ECO:0000256" key="7">
    <source>
        <dbReference type="ARBA" id="ARBA00023155"/>
    </source>
</evidence>
<feature type="domain" description="Homeobox" evidence="14">
    <location>
        <begin position="386"/>
        <end position="446"/>
    </location>
</feature>
<dbReference type="GO" id="GO:1990837">
    <property type="term" value="F:sequence-specific double-stranded DNA binding"/>
    <property type="evidence" value="ECO:0007669"/>
    <property type="project" value="TreeGrafter"/>
</dbReference>
<dbReference type="PANTHER" id="PTHR46799:SF1">
    <property type="entry name" value="HOMEOBOX PROTEIN UNC-4 HOMOLOG"/>
    <property type="match status" value="1"/>
</dbReference>
<evidence type="ECO:0000256" key="2">
    <source>
        <dbReference type="ARBA" id="ARBA00022473"/>
    </source>
</evidence>
<evidence type="ECO:0000256" key="11">
    <source>
        <dbReference type="PROSITE-ProRule" id="PRU00108"/>
    </source>
</evidence>
<evidence type="ECO:0000256" key="3">
    <source>
        <dbReference type="ARBA" id="ARBA00022782"/>
    </source>
</evidence>
<evidence type="ECO:0000256" key="10">
    <source>
        <dbReference type="ARBA" id="ARBA00038351"/>
    </source>
</evidence>
<feature type="compositionally biased region" description="Basic and acidic residues" evidence="13">
    <location>
        <begin position="88"/>
        <end position="98"/>
    </location>
</feature>
<keyword evidence="8" id="KW-0804">Transcription</keyword>
<dbReference type="Gene3D" id="1.10.10.60">
    <property type="entry name" value="Homeodomain-like"/>
    <property type="match status" value="1"/>
</dbReference>
<evidence type="ECO:0000256" key="5">
    <source>
        <dbReference type="ARBA" id="ARBA00023015"/>
    </source>
</evidence>
<evidence type="ECO:0000259" key="14">
    <source>
        <dbReference type="PROSITE" id="PS50071"/>
    </source>
</evidence>
<dbReference type="PROSITE" id="PS00027">
    <property type="entry name" value="HOMEOBOX_1"/>
    <property type="match status" value="1"/>
</dbReference>
<evidence type="ECO:0000256" key="8">
    <source>
        <dbReference type="ARBA" id="ARBA00023163"/>
    </source>
</evidence>
<dbReference type="GO" id="GO:0000981">
    <property type="term" value="F:DNA-binding transcription factor activity, RNA polymerase II-specific"/>
    <property type="evidence" value="ECO:0007669"/>
    <property type="project" value="InterPro"/>
</dbReference>
<dbReference type="InterPro" id="IPR009057">
    <property type="entry name" value="Homeodomain-like_sf"/>
</dbReference>
<dbReference type="GO" id="GO:0007399">
    <property type="term" value="P:nervous system development"/>
    <property type="evidence" value="ECO:0007669"/>
    <property type="project" value="UniProtKB-KW"/>
</dbReference>
<dbReference type="GeneID" id="106065619"/>
<reference evidence="16" key="1">
    <citation type="submission" date="2025-08" db="UniProtKB">
        <authorList>
            <consortium name="RefSeq"/>
        </authorList>
    </citation>
    <scope>IDENTIFICATION</scope>
</reference>
<proteinExistence type="inferred from homology"/>
<evidence type="ECO:0000256" key="6">
    <source>
        <dbReference type="ARBA" id="ARBA00023125"/>
    </source>
</evidence>
<dbReference type="SUPFAM" id="SSF46689">
    <property type="entry name" value="Homeodomain-like"/>
    <property type="match status" value="1"/>
</dbReference>
<dbReference type="AlphaFoldDB" id="A0A9W2ZRQ0"/>
<keyword evidence="2" id="KW-0217">Developmental protein</keyword>
<dbReference type="OrthoDB" id="6159439at2759"/>
<name>A0A9W2ZRQ0_BIOGL</name>
<protein>
    <submittedName>
        <fullName evidence="16">Uncharacterized protein LOC106065619</fullName>
    </submittedName>
</protein>
<keyword evidence="5" id="KW-0805">Transcription regulation</keyword>
<dbReference type="GO" id="GO:0005634">
    <property type="term" value="C:nucleus"/>
    <property type="evidence" value="ECO:0007669"/>
    <property type="project" value="UniProtKB-SubCell"/>
</dbReference>
<gene>
    <name evidence="16" type="primary">LOC106065619</name>
</gene>
<feature type="compositionally biased region" description="Basic and acidic residues" evidence="13">
    <location>
        <begin position="107"/>
        <end position="117"/>
    </location>
</feature>
<keyword evidence="6 11" id="KW-0238">DNA-binding</keyword>
<accession>A0A9W2ZRQ0</accession>
<comment type="similarity">
    <text evidence="10">Belongs to the paired homeobox family. Unc-4 subfamily.</text>
</comment>
<comment type="subcellular location">
    <subcellularLocation>
        <location evidence="1 11 12">Nucleus</location>
    </subcellularLocation>
</comment>
<organism evidence="15 16">
    <name type="scientific">Biomphalaria glabrata</name>
    <name type="common">Bloodfluke planorb</name>
    <name type="synonym">Freshwater snail</name>
    <dbReference type="NCBI Taxonomy" id="6526"/>
    <lineage>
        <taxon>Eukaryota</taxon>
        <taxon>Metazoa</taxon>
        <taxon>Spiralia</taxon>
        <taxon>Lophotrochozoa</taxon>
        <taxon>Mollusca</taxon>
        <taxon>Gastropoda</taxon>
        <taxon>Heterobranchia</taxon>
        <taxon>Euthyneura</taxon>
        <taxon>Panpulmonata</taxon>
        <taxon>Hygrophila</taxon>
        <taxon>Lymnaeoidea</taxon>
        <taxon>Planorbidae</taxon>
        <taxon>Biomphalaria</taxon>
    </lineage>
</organism>
<dbReference type="Pfam" id="PF00046">
    <property type="entry name" value="Homeodomain"/>
    <property type="match status" value="1"/>
</dbReference>
<dbReference type="Proteomes" id="UP001165740">
    <property type="component" value="Chromosome 2"/>
</dbReference>
<evidence type="ECO:0000313" key="15">
    <source>
        <dbReference type="Proteomes" id="UP001165740"/>
    </source>
</evidence>
<evidence type="ECO:0000256" key="1">
    <source>
        <dbReference type="ARBA" id="ARBA00004123"/>
    </source>
</evidence>
<dbReference type="GO" id="GO:0030154">
    <property type="term" value="P:cell differentiation"/>
    <property type="evidence" value="ECO:0007669"/>
    <property type="project" value="UniProtKB-KW"/>
</dbReference>
<keyword evidence="4" id="KW-0524">Neurogenesis</keyword>
<dbReference type="RefSeq" id="XP_055877665.1">
    <property type="nucleotide sequence ID" value="XM_056021690.1"/>
</dbReference>
<dbReference type="PROSITE" id="PS50071">
    <property type="entry name" value="HOMEOBOX_2"/>
    <property type="match status" value="1"/>
</dbReference>
<dbReference type="InterPro" id="IPR001356">
    <property type="entry name" value="HD"/>
</dbReference>
<feature type="region of interest" description="Disordered" evidence="13">
    <location>
        <begin position="86"/>
        <end position="130"/>
    </location>
</feature>
<dbReference type="FunFam" id="1.10.10.60:FF:000679">
    <property type="entry name" value="Homeobox protein aristaless"/>
    <property type="match status" value="1"/>
</dbReference>
<evidence type="ECO:0000256" key="9">
    <source>
        <dbReference type="ARBA" id="ARBA00023242"/>
    </source>
</evidence>
<dbReference type="CDD" id="cd00086">
    <property type="entry name" value="homeodomain"/>
    <property type="match status" value="1"/>
</dbReference>
<feature type="compositionally biased region" description="Basic residues" evidence="13">
    <location>
        <begin position="451"/>
        <end position="461"/>
    </location>
</feature>
<evidence type="ECO:0000313" key="16">
    <source>
        <dbReference type="RefSeq" id="XP_055877665.1"/>
    </source>
</evidence>